<evidence type="ECO:0000256" key="4">
    <source>
        <dbReference type="ARBA" id="ARBA00022691"/>
    </source>
</evidence>
<evidence type="ECO:0000256" key="9">
    <source>
        <dbReference type="ARBA" id="ARBA00047885"/>
    </source>
</evidence>
<evidence type="ECO:0000256" key="11">
    <source>
        <dbReference type="SAM" id="MobiDB-lite"/>
    </source>
</evidence>
<feature type="compositionally biased region" description="Basic residues" evidence="11">
    <location>
        <begin position="1"/>
        <end position="14"/>
    </location>
</feature>
<evidence type="ECO:0000256" key="1">
    <source>
        <dbReference type="ARBA" id="ARBA00009059"/>
    </source>
</evidence>
<evidence type="ECO:0000313" key="13">
    <source>
        <dbReference type="EMBL" id="CAJ1386442.1"/>
    </source>
</evidence>
<sequence length="409" mass="46939">MKRPSARSNQRRTKFPGSDGRRYADIEDFWRARKRSWYSKVSQHWEGAEANEESVLGGLPHTHGPDLEENRRFLQALRRLRPSLRFGRVLDCGAGVGRVSKFLAPHFQSLHLLEPCARLRAIARQRLKHLKGKKGLRFIGKPLQEFTPQKDLYDVIWLQWVLLHLTDDDVVAFLARCRDRLRPNGVIVIKDNVAFGEWEADLSDHSIARTAPLFRRLFRLAKLQLELNVKQRNWPGGLIPVRIFALSTELFPGAEVRLVGLQLPHLEGKIGTCTQFDPDGYVRVRLSSGELKAVKPQNLMLASQPKADTAPKTPPKPGKEKTKEPSYWPKWAMFALTAASAFVLFRYFQLQEHDKSVEEKRLLKEKEEEEAAGAPLPAGWREHKDPSTGCMYYWKEADPANTTTWQRPK</sequence>
<evidence type="ECO:0000256" key="10">
    <source>
        <dbReference type="ARBA" id="ARBA00048167"/>
    </source>
</evidence>
<comment type="similarity">
    <text evidence="1">Belongs to the methyltransferase superfamily. NTM1 family.</text>
</comment>
<evidence type="ECO:0000256" key="2">
    <source>
        <dbReference type="ARBA" id="ARBA00022603"/>
    </source>
</evidence>
<dbReference type="InterPro" id="IPR001202">
    <property type="entry name" value="WW_dom"/>
</dbReference>
<feature type="region of interest" description="Disordered" evidence="11">
    <location>
        <begin position="300"/>
        <end position="324"/>
    </location>
</feature>
<dbReference type="Pfam" id="PF00397">
    <property type="entry name" value="WW"/>
    <property type="match status" value="1"/>
</dbReference>
<evidence type="ECO:0000256" key="5">
    <source>
        <dbReference type="ARBA" id="ARBA00039112"/>
    </source>
</evidence>
<keyword evidence="14" id="KW-1185">Reference proteome</keyword>
<dbReference type="EMBL" id="CAUJNA010001369">
    <property type="protein sequence ID" value="CAJ1386442.1"/>
    <property type="molecule type" value="Genomic_DNA"/>
</dbReference>
<proteinExistence type="inferred from homology"/>
<dbReference type="Gene3D" id="3.40.50.150">
    <property type="entry name" value="Vaccinia Virus protein VP39"/>
    <property type="match status" value="1"/>
</dbReference>
<comment type="caution">
    <text evidence="13">The sequence shown here is derived from an EMBL/GenBank/DDBJ whole genome shotgun (WGS) entry which is preliminary data.</text>
</comment>
<comment type="catalytic activity">
    <reaction evidence="10">
        <text>N-terminal L-alanyl-L-prolyl-L-lysyl-[protein] + 3 S-adenosyl-L-methionine = N-terminal N,N,N-trimethyl-L-alanyl-L-prolyl-L-lysyl-[protein] + 3 S-adenosyl-L-homocysteine + 3 H(+)</text>
        <dbReference type="Rhea" id="RHEA:54712"/>
        <dbReference type="Rhea" id="RHEA-COMP:13785"/>
        <dbReference type="Rhea" id="RHEA-COMP:13971"/>
        <dbReference type="ChEBI" id="CHEBI:15378"/>
        <dbReference type="ChEBI" id="CHEBI:57856"/>
        <dbReference type="ChEBI" id="CHEBI:59789"/>
        <dbReference type="ChEBI" id="CHEBI:138057"/>
        <dbReference type="ChEBI" id="CHEBI:138315"/>
        <dbReference type="EC" id="2.1.1.244"/>
    </reaction>
</comment>
<keyword evidence="3" id="KW-0808">Transferase</keyword>
<dbReference type="PANTHER" id="PTHR12753">
    <property type="entry name" value="AD-003 - RELATED"/>
    <property type="match status" value="1"/>
</dbReference>
<dbReference type="SUPFAM" id="SSF51045">
    <property type="entry name" value="WW domain"/>
    <property type="match status" value="1"/>
</dbReference>
<comment type="catalytic activity">
    <reaction evidence="8">
        <text>N-terminal L-seryl-L-prolyl-L-lysyl-[protein] + 3 S-adenosyl-L-methionine = N-terminal N,N,N-trimethyl-L-seryl-L-prolyl-L-lysyl-[protein] + 3 S-adenosyl-L-homocysteine + 3 H(+)</text>
        <dbReference type="Rhea" id="RHEA:54724"/>
        <dbReference type="Rhea" id="RHEA-COMP:13789"/>
        <dbReference type="Rhea" id="RHEA-COMP:13973"/>
        <dbReference type="ChEBI" id="CHEBI:15378"/>
        <dbReference type="ChEBI" id="CHEBI:57856"/>
        <dbReference type="ChEBI" id="CHEBI:59789"/>
        <dbReference type="ChEBI" id="CHEBI:138061"/>
        <dbReference type="ChEBI" id="CHEBI:138317"/>
        <dbReference type="EC" id="2.1.1.244"/>
    </reaction>
</comment>
<dbReference type="GO" id="GO:0032259">
    <property type="term" value="P:methylation"/>
    <property type="evidence" value="ECO:0007669"/>
    <property type="project" value="UniProtKB-KW"/>
</dbReference>
<dbReference type="SUPFAM" id="SSF53335">
    <property type="entry name" value="S-adenosyl-L-methionine-dependent methyltransferases"/>
    <property type="match status" value="1"/>
</dbReference>
<dbReference type="GO" id="GO:0005737">
    <property type="term" value="C:cytoplasm"/>
    <property type="evidence" value="ECO:0007669"/>
    <property type="project" value="TreeGrafter"/>
</dbReference>
<gene>
    <name evidence="13" type="ORF">EVOR1521_LOCUS12793</name>
</gene>
<protein>
    <recommendedName>
        <fullName evidence="6">Alpha N-terminal protein methyltransferase 1</fullName>
        <ecNumber evidence="5">2.1.1.244</ecNumber>
    </recommendedName>
    <alternativeName>
        <fullName evidence="7">X-Pro-Lys N-terminal protein methyltransferase 1</fullName>
    </alternativeName>
</protein>
<dbReference type="InterPro" id="IPR036020">
    <property type="entry name" value="WW_dom_sf"/>
</dbReference>
<reference evidence="13" key="1">
    <citation type="submission" date="2023-08" db="EMBL/GenBank/DDBJ databases">
        <authorList>
            <person name="Chen Y."/>
            <person name="Shah S."/>
            <person name="Dougan E. K."/>
            <person name="Thang M."/>
            <person name="Chan C."/>
        </authorList>
    </citation>
    <scope>NUCLEOTIDE SEQUENCE</scope>
</reference>
<dbReference type="CDD" id="cd02440">
    <property type="entry name" value="AdoMet_MTases"/>
    <property type="match status" value="1"/>
</dbReference>
<feature type="domain" description="WW" evidence="12">
    <location>
        <begin position="374"/>
        <end position="409"/>
    </location>
</feature>
<evidence type="ECO:0000259" key="12">
    <source>
        <dbReference type="PROSITE" id="PS50020"/>
    </source>
</evidence>
<dbReference type="CDD" id="cd00201">
    <property type="entry name" value="WW"/>
    <property type="match status" value="1"/>
</dbReference>
<dbReference type="GO" id="GO:0071885">
    <property type="term" value="F:N-terminal protein N-methyltransferase activity"/>
    <property type="evidence" value="ECO:0007669"/>
    <property type="project" value="UniProtKB-EC"/>
</dbReference>
<dbReference type="EC" id="2.1.1.244" evidence="5"/>
<evidence type="ECO:0000256" key="6">
    <source>
        <dbReference type="ARBA" id="ARBA00039449"/>
    </source>
</evidence>
<dbReference type="PROSITE" id="PS50020">
    <property type="entry name" value="WW_DOMAIN_2"/>
    <property type="match status" value="1"/>
</dbReference>
<feature type="region of interest" description="Disordered" evidence="11">
    <location>
        <begin position="362"/>
        <end position="384"/>
    </location>
</feature>
<dbReference type="InterPro" id="IPR029063">
    <property type="entry name" value="SAM-dependent_MTases_sf"/>
</dbReference>
<dbReference type="Gene3D" id="2.20.70.10">
    <property type="match status" value="1"/>
</dbReference>
<dbReference type="Proteomes" id="UP001178507">
    <property type="component" value="Unassembled WGS sequence"/>
</dbReference>
<feature type="region of interest" description="Disordered" evidence="11">
    <location>
        <begin position="1"/>
        <end position="21"/>
    </location>
</feature>
<accession>A0AA36IEU9</accession>
<dbReference type="AlphaFoldDB" id="A0AA36IEU9"/>
<comment type="catalytic activity">
    <reaction evidence="9">
        <text>N-terminal L-prolyl-L-prolyl-L-lysyl-[protein] + 2 S-adenosyl-L-methionine = N-terminal N,N-dimethyl-L-prolyl-L-prolyl-L-lysyl-[protein] + 2 S-adenosyl-L-homocysteine + 2 H(+)</text>
        <dbReference type="Rhea" id="RHEA:54736"/>
        <dbReference type="Rhea" id="RHEA-COMP:13787"/>
        <dbReference type="Rhea" id="RHEA-COMP:13974"/>
        <dbReference type="ChEBI" id="CHEBI:15378"/>
        <dbReference type="ChEBI" id="CHEBI:57856"/>
        <dbReference type="ChEBI" id="CHEBI:59789"/>
        <dbReference type="ChEBI" id="CHEBI:138059"/>
        <dbReference type="ChEBI" id="CHEBI:138318"/>
        <dbReference type="EC" id="2.1.1.244"/>
    </reaction>
</comment>
<keyword evidence="4" id="KW-0949">S-adenosyl-L-methionine</keyword>
<dbReference type="Pfam" id="PF05891">
    <property type="entry name" value="Methyltransf_PK"/>
    <property type="match status" value="1"/>
</dbReference>
<evidence type="ECO:0000256" key="7">
    <source>
        <dbReference type="ARBA" id="ARBA00043129"/>
    </source>
</evidence>
<dbReference type="PANTHER" id="PTHR12753:SF0">
    <property type="entry name" value="ALPHA N-TERMINAL PROTEIN METHYLTRANSFERASE 1"/>
    <property type="match status" value="1"/>
</dbReference>
<name>A0AA36IEU9_9DINO</name>
<keyword evidence="2" id="KW-0489">Methyltransferase</keyword>
<organism evidence="13 14">
    <name type="scientific">Effrenium voratum</name>
    <dbReference type="NCBI Taxonomy" id="2562239"/>
    <lineage>
        <taxon>Eukaryota</taxon>
        <taxon>Sar</taxon>
        <taxon>Alveolata</taxon>
        <taxon>Dinophyceae</taxon>
        <taxon>Suessiales</taxon>
        <taxon>Symbiodiniaceae</taxon>
        <taxon>Effrenium</taxon>
    </lineage>
</organism>
<evidence type="ECO:0000256" key="3">
    <source>
        <dbReference type="ARBA" id="ARBA00022679"/>
    </source>
</evidence>
<dbReference type="InterPro" id="IPR008576">
    <property type="entry name" value="MeTrfase_NTM1"/>
</dbReference>
<evidence type="ECO:0000313" key="14">
    <source>
        <dbReference type="Proteomes" id="UP001178507"/>
    </source>
</evidence>
<evidence type="ECO:0000256" key="8">
    <source>
        <dbReference type="ARBA" id="ARBA00047306"/>
    </source>
</evidence>